<gene>
    <name evidence="1" type="ORF">BT96DRAFT_912838</name>
</gene>
<evidence type="ECO:0000313" key="1">
    <source>
        <dbReference type="EMBL" id="KAE9409920.1"/>
    </source>
</evidence>
<proteinExistence type="predicted"/>
<evidence type="ECO:0000313" key="2">
    <source>
        <dbReference type="Proteomes" id="UP000799118"/>
    </source>
</evidence>
<keyword evidence="2" id="KW-1185">Reference proteome</keyword>
<dbReference type="Proteomes" id="UP000799118">
    <property type="component" value="Unassembled WGS sequence"/>
</dbReference>
<dbReference type="EMBL" id="ML769386">
    <property type="protein sequence ID" value="KAE9409920.1"/>
    <property type="molecule type" value="Genomic_DNA"/>
</dbReference>
<sequence length="80" mass="8787">MSYFTSPTNESSFGSSSIFASTSNSSYTTPFGLFIPAAQSPREMHGNIRAADPKLWLWLHNGQKKTVSGLGLKKLWKGFS</sequence>
<organism evidence="1 2">
    <name type="scientific">Gymnopus androsaceus JB14</name>
    <dbReference type="NCBI Taxonomy" id="1447944"/>
    <lineage>
        <taxon>Eukaryota</taxon>
        <taxon>Fungi</taxon>
        <taxon>Dikarya</taxon>
        <taxon>Basidiomycota</taxon>
        <taxon>Agaricomycotina</taxon>
        <taxon>Agaricomycetes</taxon>
        <taxon>Agaricomycetidae</taxon>
        <taxon>Agaricales</taxon>
        <taxon>Marasmiineae</taxon>
        <taxon>Omphalotaceae</taxon>
        <taxon>Gymnopus</taxon>
    </lineage>
</organism>
<dbReference type="AlphaFoldDB" id="A0A6A4IIY9"/>
<reference evidence="1" key="1">
    <citation type="journal article" date="2019" name="Environ. Microbiol.">
        <title>Fungal ecological strategies reflected in gene transcription - a case study of two litter decomposers.</title>
        <authorList>
            <person name="Barbi F."/>
            <person name="Kohler A."/>
            <person name="Barry K."/>
            <person name="Baskaran P."/>
            <person name="Daum C."/>
            <person name="Fauchery L."/>
            <person name="Ihrmark K."/>
            <person name="Kuo A."/>
            <person name="LaButti K."/>
            <person name="Lipzen A."/>
            <person name="Morin E."/>
            <person name="Grigoriev I.V."/>
            <person name="Henrissat B."/>
            <person name="Lindahl B."/>
            <person name="Martin F."/>
        </authorList>
    </citation>
    <scope>NUCLEOTIDE SEQUENCE</scope>
    <source>
        <strain evidence="1">JB14</strain>
    </source>
</reference>
<name>A0A6A4IIY9_9AGAR</name>
<protein>
    <submittedName>
        <fullName evidence="1">Uncharacterized protein</fullName>
    </submittedName>
</protein>
<accession>A0A6A4IIY9</accession>